<keyword evidence="2" id="KW-1185">Reference proteome</keyword>
<reference evidence="1" key="1">
    <citation type="journal article" date="2021" name="Sci. Adv.">
        <title>The American lobster genome reveals insights on longevity, neural, and immune adaptations.</title>
        <authorList>
            <person name="Polinski J.M."/>
            <person name="Zimin A.V."/>
            <person name="Clark K.F."/>
            <person name="Kohn A.B."/>
            <person name="Sadowski N."/>
            <person name="Timp W."/>
            <person name="Ptitsyn A."/>
            <person name="Khanna P."/>
            <person name="Romanova D.Y."/>
            <person name="Williams P."/>
            <person name="Greenwood S.J."/>
            <person name="Moroz L.L."/>
            <person name="Walt D.R."/>
            <person name="Bodnar A.G."/>
        </authorList>
    </citation>
    <scope>NUCLEOTIDE SEQUENCE</scope>
    <source>
        <strain evidence="1">GMGI-L3</strain>
    </source>
</reference>
<name>A0A8J5N8S5_HOMAM</name>
<dbReference type="AlphaFoldDB" id="A0A8J5N8S5"/>
<gene>
    <name evidence="1" type="ORF">Hamer_G001293</name>
</gene>
<comment type="caution">
    <text evidence="1">The sequence shown here is derived from an EMBL/GenBank/DDBJ whole genome shotgun (WGS) entry which is preliminary data.</text>
</comment>
<protein>
    <submittedName>
        <fullName evidence="1">Uncharacterized protein</fullName>
    </submittedName>
</protein>
<sequence>MCIQKHKEGTTTTAKCPNCGKKHYAWSTSCPERRERMKVAMAKIQPHNTTEAPQSTFLWGQQLQKTVNPTPTLPQLSEDSFPALPPPGYRTKLKTPGQNQSMQETMTNQWTSQLQLQSCITVKAQNTPVLVENTILPGTLQPPQATTQLNTPHPANLQAAFTEEQIKQMITIMIVTVSTIIKKQDTSTKSIINSVMTQLTEKMQEDQTPKTSQL</sequence>
<accession>A0A8J5N8S5</accession>
<organism evidence="1 2">
    <name type="scientific">Homarus americanus</name>
    <name type="common">American lobster</name>
    <dbReference type="NCBI Taxonomy" id="6706"/>
    <lineage>
        <taxon>Eukaryota</taxon>
        <taxon>Metazoa</taxon>
        <taxon>Ecdysozoa</taxon>
        <taxon>Arthropoda</taxon>
        <taxon>Crustacea</taxon>
        <taxon>Multicrustacea</taxon>
        <taxon>Malacostraca</taxon>
        <taxon>Eumalacostraca</taxon>
        <taxon>Eucarida</taxon>
        <taxon>Decapoda</taxon>
        <taxon>Pleocyemata</taxon>
        <taxon>Astacidea</taxon>
        <taxon>Nephropoidea</taxon>
        <taxon>Nephropidae</taxon>
        <taxon>Homarus</taxon>
    </lineage>
</organism>
<evidence type="ECO:0000313" key="2">
    <source>
        <dbReference type="Proteomes" id="UP000747542"/>
    </source>
</evidence>
<proteinExistence type="predicted"/>
<dbReference type="EMBL" id="JAHLQT010006108">
    <property type="protein sequence ID" value="KAG7175257.1"/>
    <property type="molecule type" value="Genomic_DNA"/>
</dbReference>
<evidence type="ECO:0000313" key="1">
    <source>
        <dbReference type="EMBL" id="KAG7175257.1"/>
    </source>
</evidence>
<dbReference type="Proteomes" id="UP000747542">
    <property type="component" value="Unassembled WGS sequence"/>
</dbReference>